<reference evidence="3" key="1">
    <citation type="journal article" date="2011" name="Nat. Commun.">
        <title>Effector diversification within compartments of the Leptosphaeria maculans genome affected by Repeat-Induced Point mutations.</title>
        <authorList>
            <person name="Rouxel T."/>
            <person name="Grandaubert J."/>
            <person name="Hane J.K."/>
            <person name="Hoede C."/>
            <person name="van de Wouw A.P."/>
            <person name="Couloux A."/>
            <person name="Dominguez V."/>
            <person name="Anthouard V."/>
            <person name="Bally P."/>
            <person name="Bourras S."/>
            <person name="Cozijnsen A.J."/>
            <person name="Ciuffetti L.M."/>
            <person name="Degrave A."/>
            <person name="Dilmaghani A."/>
            <person name="Duret L."/>
            <person name="Fudal I."/>
            <person name="Goodwin S.B."/>
            <person name="Gout L."/>
            <person name="Glaser N."/>
            <person name="Linglin J."/>
            <person name="Kema G.H.J."/>
            <person name="Lapalu N."/>
            <person name="Lawrence C.B."/>
            <person name="May K."/>
            <person name="Meyer M."/>
            <person name="Ollivier B."/>
            <person name="Poulain J."/>
            <person name="Schoch C.L."/>
            <person name="Simon A."/>
            <person name="Spatafora J.W."/>
            <person name="Stachowiak A."/>
            <person name="Turgeon B.G."/>
            <person name="Tyler B.M."/>
            <person name="Vincent D."/>
            <person name="Weissenbach J."/>
            <person name="Amselem J."/>
            <person name="Quesneville H."/>
            <person name="Oliver R.P."/>
            <person name="Wincker P."/>
            <person name="Balesdent M.-H."/>
            <person name="Howlett B.J."/>
        </authorList>
    </citation>
    <scope>NUCLEOTIDE SEQUENCE [LARGE SCALE GENOMIC DNA]</scope>
    <source>
        <strain evidence="3">JN3 / isolate v23.1.3 / race Av1-4-5-6-7-8</strain>
    </source>
</reference>
<dbReference type="EMBL" id="FP929135">
    <property type="protein sequence ID" value="CBX99013.1"/>
    <property type="molecule type" value="Genomic_DNA"/>
</dbReference>
<keyword evidence="3" id="KW-1185">Reference proteome</keyword>
<evidence type="ECO:0000313" key="3">
    <source>
        <dbReference type="Proteomes" id="UP000002668"/>
    </source>
</evidence>
<accession>E5A5W8</accession>
<feature type="region of interest" description="Disordered" evidence="1">
    <location>
        <begin position="23"/>
        <end position="62"/>
    </location>
</feature>
<dbReference type="AlphaFoldDB" id="E5A5W8"/>
<protein>
    <submittedName>
        <fullName evidence="2">Uncharacterized protein</fullName>
    </submittedName>
</protein>
<dbReference type="InParanoid" id="E5A5W8"/>
<dbReference type="HOGENOM" id="CLU_1981984_0_0_1"/>
<dbReference type="Proteomes" id="UP000002668">
    <property type="component" value="Genome"/>
</dbReference>
<evidence type="ECO:0000313" key="2">
    <source>
        <dbReference type="EMBL" id="CBX99013.1"/>
    </source>
</evidence>
<proteinExistence type="predicted"/>
<gene>
    <name evidence="2" type="ORF">LEMA_P082520.1</name>
</gene>
<name>E5A5W8_LEPMJ</name>
<sequence length="126" mass="13886">MPVEVAVPNFLPELQRTRAWLQRERRRNGPHSASDCRTVGGGGGDHGRNDTRRPTMTRLQSGSGSLECMPWLCLVALFKPDGDLLTCSTSLVLARNRIGYTSLPGMYKTNARDALFLVDVHGTPHP</sequence>
<evidence type="ECO:0000256" key="1">
    <source>
        <dbReference type="SAM" id="MobiDB-lite"/>
    </source>
</evidence>
<organism evidence="2 3">
    <name type="scientific">Leptosphaeria maculans (strain JN3 / isolate v23.1.3 / race Av1-4-5-6-7-8)</name>
    <name type="common">Blackleg fungus</name>
    <name type="synonym">Phoma lingam</name>
    <dbReference type="NCBI Taxonomy" id="985895"/>
    <lineage>
        <taxon>Eukaryota</taxon>
        <taxon>Fungi</taxon>
        <taxon>Dikarya</taxon>
        <taxon>Ascomycota</taxon>
        <taxon>Pezizomycotina</taxon>
        <taxon>Dothideomycetes</taxon>
        <taxon>Pleosporomycetidae</taxon>
        <taxon>Pleosporales</taxon>
        <taxon>Pleosporineae</taxon>
        <taxon>Leptosphaeriaceae</taxon>
        <taxon>Plenodomus</taxon>
        <taxon>Plenodomus lingam/Leptosphaeria maculans species complex</taxon>
    </lineage>
</organism>
<dbReference type="VEuPathDB" id="FungiDB:LEMA_P082520.1"/>